<reference evidence="1 2" key="1">
    <citation type="submission" date="2023-03" db="EMBL/GenBank/DDBJ databases">
        <title>High recombination rates correlate with genetic variation in Cardiocondyla obscurior ants.</title>
        <authorList>
            <person name="Errbii M."/>
        </authorList>
    </citation>
    <scope>NUCLEOTIDE SEQUENCE [LARGE SCALE GENOMIC DNA]</scope>
    <source>
        <strain evidence="1">Alpha-2009</strain>
        <tissue evidence="1">Whole body</tissue>
    </source>
</reference>
<protein>
    <submittedName>
        <fullName evidence="1">Uncharacterized protein</fullName>
    </submittedName>
</protein>
<keyword evidence="2" id="KW-1185">Reference proteome</keyword>
<comment type="caution">
    <text evidence="1">The sequence shown here is derived from an EMBL/GenBank/DDBJ whole genome shotgun (WGS) entry which is preliminary data.</text>
</comment>
<organism evidence="1 2">
    <name type="scientific">Cardiocondyla obscurior</name>
    <dbReference type="NCBI Taxonomy" id="286306"/>
    <lineage>
        <taxon>Eukaryota</taxon>
        <taxon>Metazoa</taxon>
        <taxon>Ecdysozoa</taxon>
        <taxon>Arthropoda</taxon>
        <taxon>Hexapoda</taxon>
        <taxon>Insecta</taxon>
        <taxon>Pterygota</taxon>
        <taxon>Neoptera</taxon>
        <taxon>Endopterygota</taxon>
        <taxon>Hymenoptera</taxon>
        <taxon>Apocrita</taxon>
        <taxon>Aculeata</taxon>
        <taxon>Formicoidea</taxon>
        <taxon>Formicidae</taxon>
        <taxon>Myrmicinae</taxon>
        <taxon>Cardiocondyla</taxon>
    </lineage>
</organism>
<evidence type="ECO:0000313" key="2">
    <source>
        <dbReference type="Proteomes" id="UP001430953"/>
    </source>
</evidence>
<gene>
    <name evidence="1" type="ORF">PUN28_000975</name>
</gene>
<name>A0AAW2H2X7_9HYME</name>
<dbReference type="Proteomes" id="UP001430953">
    <property type="component" value="Unassembled WGS sequence"/>
</dbReference>
<dbReference type="EMBL" id="JADYXP020000001">
    <property type="protein sequence ID" value="KAL0133696.1"/>
    <property type="molecule type" value="Genomic_DNA"/>
</dbReference>
<evidence type="ECO:0000313" key="1">
    <source>
        <dbReference type="EMBL" id="KAL0133696.1"/>
    </source>
</evidence>
<accession>A0AAW2H2X7</accession>
<proteinExistence type="predicted"/>
<sequence>MKNQSAKATSLESTITGPRIATDKLRYGNHCRAAMRPRFFLFALSFEKARFVTSFFSLPAPLPFLLPNVLSIGALAAKNGQWSPNSPALLSESPGADRTSFTADDKKKRKIIEKELDRVGEQSISVRITFRRLKWKKKSNNLVKLYTRFRAHKSRRLVLSFCYGPDLLSHRCVFSNQWPRNQSTE</sequence>
<dbReference type="AlphaFoldDB" id="A0AAW2H2X7"/>